<evidence type="ECO:0000313" key="4">
    <source>
        <dbReference type="Proteomes" id="UP000199634"/>
    </source>
</evidence>
<evidence type="ECO:0000256" key="2">
    <source>
        <dbReference type="RuleBase" id="RU362097"/>
    </source>
</evidence>
<keyword evidence="2 3" id="KW-0449">Lipoprotein</keyword>
<dbReference type="SUPFAM" id="SSF56954">
    <property type="entry name" value="Outer membrane efflux proteins (OEP)"/>
    <property type="match status" value="1"/>
</dbReference>
<dbReference type="GO" id="GO:0015562">
    <property type="term" value="F:efflux transmembrane transporter activity"/>
    <property type="evidence" value="ECO:0007669"/>
    <property type="project" value="InterPro"/>
</dbReference>
<dbReference type="PROSITE" id="PS51257">
    <property type="entry name" value="PROKAR_LIPOPROTEIN"/>
    <property type="match status" value="1"/>
</dbReference>
<evidence type="ECO:0000256" key="1">
    <source>
        <dbReference type="ARBA" id="ARBA00007613"/>
    </source>
</evidence>
<keyword evidence="4" id="KW-1185">Reference proteome</keyword>
<comment type="subcellular location">
    <subcellularLocation>
        <location evidence="2">Cell membrane</location>
        <topology evidence="2">Lipid-anchor</topology>
    </subcellularLocation>
</comment>
<dbReference type="AlphaFoldDB" id="A0A1H6KL31"/>
<reference evidence="3 4" key="1">
    <citation type="submission" date="2016-10" db="EMBL/GenBank/DDBJ databases">
        <authorList>
            <person name="de Groot N.N."/>
        </authorList>
    </citation>
    <scope>NUCLEOTIDE SEQUENCE [LARGE SCALE GENOMIC DNA]</scope>
    <source>
        <strain evidence="3 4">CGMCC 1.10825</strain>
    </source>
</reference>
<dbReference type="Gene3D" id="1.20.1600.10">
    <property type="entry name" value="Outer membrane efflux proteins (OEP)"/>
    <property type="match status" value="1"/>
</dbReference>
<dbReference type="OrthoDB" id="9770517at2"/>
<keyword evidence="2" id="KW-0472">Membrane</keyword>
<dbReference type="Proteomes" id="UP000199634">
    <property type="component" value="Unassembled WGS sequence"/>
</dbReference>
<name>A0A1H6KL31_9FLAO</name>
<dbReference type="STRING" id="1159016.SAMN02927937_01169"/>
<organism evidence="3 4">
    <name type="scientific">Paenimyroides marinum</name>
    <dbReference type="NCBI Taxonomy" id="1159016"/>
    <lineage>
        <taxon>Bacteria</taxon>
        <taxon>Pseudomonadati</taxon>
        <taxon>Bacteroidota</taxon>
        <taxon>Flavobacteriia</taxon>
        <taxon>Flavobacteriales</taxon>
        <taxon>Flavobacteriaceae</taxon>
        <taxon>Paenimyroides</taxon>
    </lineage>
</organism>
<dbReference type="InterPro" id="IPR003423">
    <property type="entry name" value="OMP_efflux"/>
</dbReference>
<keyword evidence="2" id="KW-0564">Palmitate</keyword>
<gene>
    <name evidence="3" type="ORF">SAMN02927937_01169</name>
</gene>
<keyword evidence="2" id="KW-0812">Transmembrane</keyword>
<dbReference type="NCBIfam" id="TIGR01845">
    <property type="entry name" value="outer_NodT"/>
    <property type="match status" value="1"/>
</dbReference>
<dbReference type="Gene3D" id="2.20.200.10">
    <property type="entry name" value="Outer membrane efflux proteins (OEP)"/>
    <property type="match status" value="1"/>
</dbReference>
<dbReference type="RefSeq" id="WP_091097314.1">
    <property type="nucleotide sequence ID" value="NZ_FNXE01000012.1"/>
</dbReference>
<dbReference type="Pfam" id="PF02321">
    <property type="entry name" value="OEP"/>
    <property type="match status" value="2"/>
</dbReference>
<dbReference type="GO" id="GO:0005886">
    <property type="term" value="C:plasma membrane"/>
    <property type="evidence" value="ECO:0007669"/>
    <property type="project" value="UniProtKB-SubCell"/>
</dbReference>
<accession>A0A1H6KL31</accession>
<protein>
    <submittedName>
        <fullName evidence="3">Efflux transporter, outer membrane factor (OMF) lipoprotein, NodT family</fullName>
    </submittedName>
</protein>
<sequence length="488" mass="55036">MKKNSQKIKYISFGILVSLSIVSCNSLKNDYEYNVEVPDIYITNDSITETDSANIALIQWEDFFNDEQLIALIKQGIENNFDMRSALKNIEIAQLKANQAKLNWLPDVDATLGNMAYQYRSEDFYSNPSGNWYAEKGTEPPKNMYNYTMQNMSGISVSWEIDIWRKFKDQKQIALNDYLGTTEARKAIQTNLISQIAEGYYNLILLNAQLEVAQTNFELSKNTLDIIQLQYEAGQITALAKQQTKSQMLTAKALIPSLKQQIALQENQLNFLVGSFPKNIDISSKKLENYFYQDTLTEGVPLQLLQNRPDIRSAELDLLSANANAGITQKQKYPSLKIDLGGGVNSMLPENWFNIPGALFGSVIGGVTAPVFNKKKLKTAYEIALIERDKTEISLQQTVNKAINEVTDALVVIKTIDEQLEIAEEQVVNSSLAVRQSNLLFNSGFATYLEVINAQRSALENELNLNRIRKNKLTARIQLYKTLGGGWQ</sequence>
<dbReference type="InterPro" id="IPR010131">
    <property type="entry name" value="MdtP/NodT-like"/>
</dbReference>
<comment type="similarity">
    <text evidence="1 2">Belongs to the outer membrane factor (OMF) (TC 1.B.17) family.</text>
</comment>
<keyword evidence="2" id="KW-1134">Transmembrane beta strand</keyword>
<dbReference type="PANTHER" id="PTHR30203:SF33">
    <property type="entry name" value="BLR4455 PROTEIN"/>
    <property type="match status" value="1"/>
</dbReference>
<dbReference type="PANTHER" id="PTHR30203">
    <property type="entry name" value="OUTER MEMBRANE CATION EFFLUX PROTEIN"/>
    <property type="match status" value="1"/>
</dbReference>
<dbReference type="EMBL" id="FNXE01000012">
    <property type="protein sequence ID" value="SEH74100.1"/>
    <property type="molecule type" value="Genomic_DNA"/>
</dbReference>
<proteinExistence type="inferred from homology"/>
<evidence type="ECO:0000313" key="3">
    <source>
        <dbReference type="EMBL" id="SEH74100.1"/>
    </source>
</evidence>